<sequence length="434" mass="47110">MVCAIALMCAIAGGGSYFAQYDFGAWGGDWARLQQCRIIRDAGGCEGLSKFPLAYLLNSAWVHESPQPGMRLAWLNVAFLALPLAWLATLRGKQAFASAGAYIAAICLSPLPYFYVHAAALEVQAGIVAGIYLGTLGAMWMEPGLRRRPVAYGWLIGTALLFPLYKDTVVVIVLLAILVSLATLRLAKHWQRRRNEQFGEARLAGITAAGLLALVPGGVAALAYNQYRYASLAPVAYLEEARQTSPLLVMSLEFLAGGIASPNGGVVIFWSLPFAVLALLLWLTRHRLSLAGILPALVAAGGALVSFSLWWAAFGWSSWGDRLMLQPMLSLLVAMLLTAGTAGNGHAPIRKSLRSMGAWAILASIPVLASAYYFAIPYRSEREDVMGASLWPGPACEVMRGKMETEATIMGPSFWRTSWYYDCARERLRHVPRP</sequence>
<keyword evidence="4" id="KW-1185">Reference proteome</keyword>
<feature type="signal peptide" evidence="2">
    <location>
        <begin position="1"/>
        <end position="19"/>
    </location>
</feature>
<gene>
    <name evidence="3" type="ORF">DCD74_08490</name>
</gene>
<dbReference type="OrthoDB" id="9767863at2"/>
<organism evidence="3 4">
    <name type="scientific">Solilutibacter oculi</name>
    <dbReference type="NCBI Taxonomy" id="2698682"/>
    <lineage>
        <taxon>Bacteria</taxon>
        <taxon>Pseudomonadati</taxon>
        <taxon>Pseudomonadota</taxon>
        <taxon>Gammaproteobacteria</taxon>
        <taxon>Lysobacterales</taxon>
        <taxon>Lysobacteraceae</taxon>
        <taxon>Solilutibacter</taxon>
    </lineage>
</organism>
<name>A0A344J6R2_9GAMM</name>
<feature type="transmembrane region" description="Helical" evidence="1">
    <location>
        <begin position="290"/>
        <end position="312"/>
    </location>
</feature>
<reference evidence="4" key="1">
    <citation type="submission" date="2018-05" db="EMBL/GenBank/DDBJ databases">
        <title>Luteimonas pekinense sp. nov., isolated from human Meibomian gland secretions, Beijing, China.</title>
        <authorList>
            <person name="Wen T."/>
            <person name="Bai H."/>
            <person name="Lv H."/>
        </authorList>
    </citation>
    <scope>NUCLEOTIDE SEQUENCE [LARGE SCALE GENOMIC DNA]</scope>
    <source>
        <strain evidence="4">83-4</strain>
    </source>
</reference>
<feature type="transmembrane region" description="Helical" evidence="1">
    <location>
        <begin position="71"/>
        <end position="88"/>
    </location>
</feature>
<keyword evidence="1" id="KW-0472">Membrane</keyword>
<evidence type="ECO:0000313" key="3">
    <source>
        <dbReference type="EMBL" id="AXA84722.1"/>
    </source>
</evidence>
<dbReference type="AlphaFoldDB" id="A0A344J6R2"/>
<dbReference type="EMBL" id="CP029556">
    <property type="protein sequence ID" value="AXA84722.1"/>
    <property type="molecule type" value="Genomic_DNA"/>
</dbReference>
<keyword evidence="1" id="KW-1133">Transmembrane helix</keyword>
<accession>A0A344J6R2</accession>
<keyword evidence="2" id="KW-0732">Signal</keyword>
<feature type="chain" id="PRO_5017005996" description="Glycosyltransferase RgtA/B/C/D-like domain-containing protein" evidence="2">
    <location>
        <begin position="20"/>
        <end position="434"/>
    </location>
</feature>
<evidence type="ECO:0000256" key="1">
    <source>
        <dbReference type="SAM" id="Phobius"/>
    </source>
</evidence>
<keyword evidence="1" id="KW-0812">Transmembrane</keyword>
<protein>
    <recommendedName>
        <fullName evidence="5">Glycosyltransferase RgtA/B/C/D-like domain-containing protein</fullName>
    </recommendedName>
</protein>
<evidence type="ECO:0000256" key="2">
    <source>
        <dbReference type="SAM" id="SignalP"/>
    </source>
</evidence>
<feature type="transmembrane region" description="Helical" evidence="1">
    <location>
        <begin position="171"/>
        <end position="187"/>
    </location>
</feature>
<feature type="transmembrane region" description="Helical" evidence="1">
    <location>
        <begin position="203"/>
        <end position="224"/>
    </location>
</feature>
<feature type="transmembrane region" description="Helical" evidence="1">
    <location>
        <begin position="264"/>
        <end position="283"/>
    </location>
</feature>
<evidence type="ECO:0008006" key="5">
    <source>
        <dbReference type="Google" id="ProtNLM"/>
    </source>
</evidence>
<feature type="transmembrane region" description="Helical" evidence="1">
    <location>
        <begin position="356"/>
        <end position="376"/>
    </location>
</feature>
<proteinExistence type="predicted"/>
<feature type="transmembrane region" description="Helical" evidence="1">
    <location>
        <begin position="95"/>
        <end position="115"/>
    </location>
</feature>
<evidence type="ECO:0000313" key="4">
    <source>
        <dbReference type="Proteomes" id="UP000251842"/>
    </source>
</evidence>
<dbReference type="KEGG" id="lue:DCD74_08490"/>
<dbReference type="Proteomes" id="UP000251842">
    <property type="component" value="Chromosome"/>
</dbReference>
<feature type="transmembrane region" description="Helical" evidence="1">
    <location>
        <begin position="121"/>
        <end position="140"/>
    </location>
</feature>
<feature type="transmembrane region" description="Helical" evidence="1">
    <location>
        <begin position="324"/>
        <end position="344"/>
    </location>
</feature>